<evidence type="ECO:0000259" key="4">
    <source>
        <dbReference type="PROSITE" id="PS51229"/>
    </source>
</evidence>
<comment type="caution">
    <text evidence="5">The sequence shown here is derived from an EMBL/GenBank/DDBJ whole genome shotgun (WGS) entry which is preliminary data.</text>
</comment>
<name>A0A3S3SF55_9ACAR</name>
<protein>
    <recommendedName>
        <fullName evidence="3">Defective in cullin neddylation protein</fullName>
    </recommendedName>
</protein>
<dbReference type="GO" id="GO:0097602">
    <property type="term" value="F:cullin family protein binding"/>
    <property type="evidence" value="ECO:0007669"/>
    <property type="project" value="TreeGrafter"/>
</dbReference>
<organism evidence="5 6">
    <name type="scientific">Dinothrombium tinctorium</name>
    <dbReference type="NCBI Taxonomy" id="1965070"/>
    <lineage>
        <taxon>Eukaryota</taxon>
        <taxon>Metazoa</taxon>
        <taxon>Ecdysozoa</taxon>
        <taxon>Arthropoda</taxon>
        <taxon>Chelicerata</taxon>
        <taxon>Arachnida</taxon>
        <taxon>Acari</taxon>
        <taxon>Acariformes</taxon>
        <taxon>Trombidiformes</taxon>
        <taxon>Prostigmata</taxon>
        <taxon>Anystina</taxon>
        <taxon>Parasitengona</taxon>
        <taxon>Trombidioidea</taxon>
        <taxon>Trombidiidae</taxon>
        <taxon>Dinothrombium</taxon>
    </lineage>
</organism>
<dbReference type="Proteomes" id="UP000285301">
    <property type="component" value="Unassembled WGS sequence"/>
</dbReference>
<dbReference type="Gene3D" id="1.10.8.10">
    <property type="entry name" value="DNA helicase RuvA subunit, C-terminal domain"/>
    <property type="match status" value="1"/>
</dbReference>
<dbReference type="InterPro" id="IPR009060">
    <property type="entry name" value="UBA-like_sf"/>
</dbReference>
<dbReference type="AlphaFoldDB" id="A0A3S3SF55"/>
<dbReference type="FunFam" id="1.10.238.200:FF:000003">
    <property type="entry name" value="DCN1-like protein 3"/>
    <property type="match status" value="1"/>
</dbReference>
<sequence length="262" mass="30929">MNKLKSSQKEKVKQFISFTNTGEKTAIYCLSMNDWKLDVASDAYFNEPSLYYKETKVNNCVDKKKIESFFNRYKDCADKITTDGILRLLSDLNFSPEDVKVLLLAYKCRCEQQCVITKEEFMNGCQEMNVDSVDKLKARLIALENEIYKDDKKLKDLYLFTFNYGKLSSGQKSLDEETAIAYWRILFANGNKFPFLEQWIQYLQECNQKRAISKDTWNLLFDFSLMIDDQMNNYDEEGAWPVLIDDFVDWWKRNRKLSSPQV</sequence>
<dbReference type="SUPFAM" id="SSF46934">
    <property type="entry name" value="UBA-like"/>
    <property type="match status" value="1"/>
</dbReference>
<evidence type="ECO:0000256" key="1">
    <source>
        <dbReference type="ARBA" id="ARBA00022786"/>
    </source>
</evidence>
<dbReference type="Gene3D" id="1.10.238.10">
    <property type="entry name" value="EF-hand"/>
    <property type="match status" value="1"/>
</dbReference>
<evidence type="ECO:0000256" key="3">
    <source>
        <dbReference type="RuleBase" id="RU410713"/>
    </source>
</evidence>
<dbReference type="OrthoDB" id="286637at2759"/>
<dbReference type="PANTHER" id="PTHR12281:SF32">
    <property type="entry name" value="DCN1-LIKE PROTEIN"/>
    <property type="match status" value="1"/>
</dbReference>
<dbReference type="EMBL" id="NCKU01001041">
    <property type="protein sequence ID" value="RWS13270.1"/>
    <property type="molecule type" value="Genomic_DNA"/>
</dbReference>
<feature type="domain" description="DCUN1" evidence="4">
    <location>
        <begin position="61"/>
        <end position="252"/>
    </location>
</feature>
<dbReference type="GO" id="GO:2000436">
    <property type="term" value="P:positive regulation of protein neddylation"/>
    <property type="evidence" value="ECO:0007669"/>
    <property type="project" value="UniProtKB-ARBA"/>
</dbReference>
<comment type="function">
    <text evidence="2">Promotes neddylation of cullin components of SCF-type E3 ubiquitin ligase complexes and thus regulates SCF-type complex activity. Function promotes cell proliferation.</text>
</comment>
<dbReference type="InterPro" id="IPR014764">
    <property type="entry name" value="DCN-prot"/>
</dbReference>
<dbReference type="STRING" id="1965070.A0A3S3SF55"/>
<accession>A0A3S3SF55</accession>
<dbReference type="GO" id="GO:0032182">
    <property type="term" value="F:ubiquitin-like protein binding"/>
    <property type="evidence" value="ECO:0007669"/>
    <property type="project" value="TreeGrafter"/>
</dbReference>
<keyword evidence="1" id="KW-0833">Ubl conjugation pathway</keyword>
<dbReference type="PROSITE" id="PS51229">
    <property type="entry name" value="DCUN1"/>
    <property type="match status" value="1"/>
</dbReference>
<dbReference type="GO" id="GO:0000151">
    <property type="term" value="C:ubiquitin ligase complex"/>
    <property type="evidence" value="ECO:0007669"/>
    <property type="project" value="TreeGrafter"/>
</dbReference>
<proteinExistence type="predicted"/>
<dbReference type="GO" id="GO:0031624">
    <property type="term" value="F:ubiquitin conjugating enzyme binding"/>
    <property type="evidence" value="ECO:0007669"/>
    <property type="project" value="TreeGrafter"/>
</dbReference>
<evidence type="ECO:0000256" key="2">
    <source>
        <dbReference type="ARBA" id="ARBA00059219"/>
    </source>
</evidence>
<dbReference type="FunFam" id="1.10.238.10:FF:000030">
    <property type="entry name" value="DCN1-like protein"/>
    <property type="match status" value="1"/>
</dbReference>
<evidence type="ECO:0000313" key="5">
    <source>
        <dbReference type="EMBL" id="RWS13270.1"/>
    </source>
</evidence>
<gene>
    <name evidence="5" type="ORF">B4U79_06017</name>
</gene>
<keyword evidence="6" id="KW-1185">Reference proteome</keyword>
<dbReference type="Gene3D" id="1.10.238.200">
    <property type="entry name" value="Cullin, PONY binding domain"/>
    <property type="match status" value="1"/>
</dbReference>
<dbReference type="Pfam" id="PF14555">
    <property type="entry name" value="UBA_4"/>
    <property type="match status" value="1"/>
</dbReference>
<dbReference type="PANTHER" id="PTHR12281">
    <property type="entry name" value="RP42 RELATED"/>
    <property type="match status" value="1"/>
</dbReference>
<dbReference type="Pfam" id="PF03556">
    <property type="entry name" value="Cullin_binding"/>
    <property type="match status" value="1"/>
</dbReference>
<evidence type="ECO:0000313" key="6">
    <source>
        <dbReference type="Proteomes" id="UP000285301"/>
    </source>
</evidence>
<reference evidence="5 6" key="1">
    <citation type="journal article" date="2018" name="Gigascience">
        <title>Genomes of trombidid mites reveal novel predicted allergens and laterally-transferred genes associated with secondary metabolism.</title>
        <authorList>
            <person name="Dong X."/>
            <person name="Chaisiri K."/>
            <person name="Xia D."/>
            <person name="Armstrong S.D."/>
            <person name="Fang Y."/>
            <person name="Donnelly M.J."/>
            <person name="Kadowaki T."/>
            <person name="McGarry J.W."/>
            <person name="Darby A.C."/>
            <person name="Makepeace B.L."/>
        </authorList>
    </citation>
    <scope>NUCLEOTIDE SEQUENCE [LARGE SCALE GENOMIC DNA]</scope>
    <source>
        <strain evidence="5">UoL-WK</strain>
    </source>
</reference>
<dbReference type="GO" id="GO:0045116">
    <property type="term" value="P:protein neddylation"/>
    <property type="evidence" value="ECO:0007669"/>
    <property type="project" value="TreeGrafter"/>
</dbReference>
<comment type="function">
    <text evidence="3">Neddylation of cullins play an essential role in the regulation of SCF-type complexes activity.</text>
</comment>
<dbReference type="InterPro" id="IPR042460">
    <property type="entry name" value="DCN1-like_PONY"/>
</dbReference>
<dbReference type="GO" id="GO:0005886">
    <property type="term" value="C:plasma membrane"/>
    <property type="evidence" value="ECO:0007669"/>
    <property type="project" value="UniProtKB-ARBA"/>
</dbReference>
<dbReference type="InterPro" id="IPR005176">
    <property type="entry name" value="PONY_dom"/>
</dbReference>